<feature type="domain" description="IrrE N-terminal-like" evidence="2">
    <location>
        <begin position="171"/>
        <end position="297"/>
    </location>
</feature>
<dbReference type="PANTHER" id="PTHR43236">
    <property type="entry name" value="ANTITOXIN HIGA1"/>
    <property type="match status" value="1"/>
</dbReference>
<proteinExistence type="predicted"/>
<dbReference type="InterPro" id="IPR010359">
    <property type="entry name" value="IrrE_HExxH"/>
</dbReference>
<feature type="region of interest" description="Disordered" evidence="1">
    <location>
        <begin position="323"/>
        <end position="343"/>
    </location>
</feature>
<dbReference type="Gene3D" id="1.10.10.2910">
    <property type="match status" value="1"/>
</dbReference>
<evidence type="ECO:0000313" key="3">
    <source>
        <dbReference type="EMBL" id="PWK90317.1"/>
    </source>
</evidence>
<dbReference type="EMBL" id="QGHB01000001">
    <property type="protein sequence ID" value="PWK90317.1"/>
    <property type="molecule type" value="Genomic_DNA"/>
</dbReference>
<organism evidence="3 4">
    <name type="scientific">Lentzea atacamensis</name>
    <dbReference type="NCBI Taxonomy" id="531938"/>
    <lineage>
        <taxon>Bacteria</taxon>
        <taxon>Bacillati</taxon>
        <taxon>Actinomycetota</taxon>
        <taxon>Actinomycetes</taxon>
        <taxon>Pseudonocardiales</taxon>
        <taxon>Pseudonocardiaceae</taxon>
        <taxon>Lentzea</taxon>
    </lineage>
</organism>
<evidence type="ECO:0000259" key="2">
    <source>
        <dbReference type="Pfam" id="PF06114"/>
    </source>
</evidence>
<reference evidence="3 4" key="1">
    <citation type="submission" date="2018-05" db="EMBL/GenBank/DDBJ databases">
        <title>Genomic Encyclopedia of Type Strains, Phase IV (KMG-IV): sequencing the most valuable type-strain genomes for metagenomic binning, comparative biology and taxonomic classification.</title>
        <authorList>
            <person name="Goeker M."/>
        </authorList>
    </citation>
    <scope>NUCLEOTIDE SEQUENCE [LARGE SCALE GENOMIC DNA]</scope>
    <source>
        <strain evidence="3 4">DSM 45480</strain>
    </source>
</reference>
<dbReference type="InterPro" id="IPR052345">
    <property type="entry name" value="Rad_response_metalloprotease"/>
</dbReference>
<name>A0A316IA01_9PSEU</name>
<gene>
    <name evidence="3" type="ORF">C8D88_101333</name>
</gene>
<dbReference type="CDD" id="cd00093">
    <property type="entry name" value="HTH_XRE"/>
    <property type="match status" value="1"/>
</dbReference>
<comment type="caution">
    <text evidence="3">The sequence shown here is derived from an EMBL/GenBank/DDBJ whole genome shotgun (WGS) entry which is preliminary data.</text>
</comment>
<evidence type="ECO:0000256" key="1">
    <source>
        <dbReference type="SAM" id="MobiDB-lite"/>
    </source>
</evidence>
<accession>A0A316IA01</accession>
<dbReference type="Proteomes" id="UP000246005">
    <property type="component" value="Unassembled WGS sequence"/>
</dbReference>
<protein>
    <submittedName>
        <fullName evidence="3">Uncharacterized protein DUF955</fullName>
    </submittedName>
</protein>
<dbReference type="Pfam" id="PF06114">
    <property type="entry name" value="Peptidase_M78"/>
    <property type="match status" value="1"/>
</dbReference>
<evidence type="ECO:0000313" key="4">
    <source>
        <dbReference type="Proteomes" id="UP000246005"/>
    </source>
</evidence>
<sequence length="391" mass="43389">MARKTEVPITGSVLAWALDEAGLSVADLASRAKVTPAVVEAWIKETERPGKTEFAKIVDAVRRPSAIFYMPAPPVQAALPAAFRRAPGPEHHATAAQARREVRKARRIQKVMSWLLESDREHLDLPTLDPGRTTPIQAGQLLRARIGVTLNEQADWANESFALREWRSIFDDLNILTFSLQLGKDDVRGFSVWDARAPIVAVNTAYNEYARIFTMAHELGHLVSRSESVCYGWVGPEDQENTALERWCEKFAASFLLPPDELRVYLSANFGITPFNPVVTFERVIRIARKLKVSARALTLSLIDVQLAPRSLYREVDKRAKVVDRPRESEGGGGGRPTAEKRLRQYGPRVSQAMTEAVASGVLPAWDAADFLDVSLGDLQDISEAVLGRGR</sequence>
<dbReference type="PANTHER" id="PTHR43236:SF2">
    <property type="entry name" value="BLL0069 PROTEIN"/>
    <property type="match status" value="1"/>
</dbReference>
<dbReference type="InterPro" id="IPR001387">
    <property type="entry name" value="Cro/C1-type_HTH"/>
</dbReference>
<dbReference type="AlphaFoldDB" id="A0A316IA01"/>